<sequence length="376" mass="41299">MKDPVSLCTGVTYDRCSIEKWLDDGNERCPATMERLQNQDLVPNHTLRRLIQEWCVAKGFDRIPTPTSPADPSKIRCIMEDINDDNKALDALRKLKSLAKVSERNRKNMQAVGVLPVLAELCLNQQSIETLRQVAGVLVCFSLDDATKQRLRGPQVMKSMELLLGHGEHMETRLNAAILVESLTRDRASAREIGLRGPIIESLISLVERESDDGVEDYENYASEARIASLNALYNLCAVSRNRVKIAEAADAVPALADLLSSGVDKKVREKCLGILDALSTTAEGRVAIDDHTLALRAIVKSLLVVSNNANEYAVGIIWRICLKSGEGDVLNEALVVGAFKKLLVLVQIDSSSPATKVKANQLLKLFSALRQSQSS</sequence>
<dbReference type="GO" id="GO:0016567">
    <property type="term" value="P:protein ubiquitination"/>
    <property type="evidence" value="ECO:0007669"/>
    <property type="project" value="UniProtKB-UniPathway"/>
</dbReference>
<comment type="pathway">
    <text evidence="2">Protein modification; protein ubiquitination.</text>
</comment>
<dbReference type="CDD" id="cd16664">
    <property type="entry name" value="RING-Ubox_PUB"/>
    <property type="match status" value="1"/>
</dbReference>
<organism evidence="7">
    <name type="scientific">Picea sitchensis</name>
    <name type="common">Sitka spruce</name>
    <name type="synonym">Pinus sitchensis</name>
    <dbReference type="NCBI Taxonomy" id="3332"/>
    <lineage>
        <taxon>Eukaryota</taxon>
        <taxon>Viridiplantae</taxon>
        <taxon>Streptophyta</taxon>
        <taxon>Embryophyta</taxon>
        <taxon>Tracheophyta</taxon>
        <taxon>Spermatophyta</taxon>
        <taxon>Pinopsida</taxon>
        <taxon>Pinidae</taxon>
        <taxon>Conifers I</taxon>
        <taxon>Pinales</taxon>
        <taxon>Pinaceae</taxon>
        <taxon>Picea</taxon>
    </lineage>
</organism>
<dbReference type="SUPFAM" id="SSF48371">
    <property type="entry name" value="ARM repeat"/>
    <property type="match status" value="1"/>
</dbReference>
<dbReference type="InterPro" id="IPR045185">
    <property type="entry name" value="PUB22/23/24-like"/>
</dbReference>
<proteinExistence type="evidence at transcript level"/>
<evidence type="ECO:0000256" key="1">
    <source>
        <dbReference type="ARBA" id="ARBA00000900"/>
    </source>
</evidence>
<dbReference type="Pfam" id="PF04564">
    <property type="entry name" value="U-box"/>
    <property type="match status" value="1"/>
</dbReference>
<dbReference type="SUPFAM" id="SSF57850">
    <property type="entry name" value="RING/U-box"/>
    <property type="match status" value="1"/>
</dbReference>
<feature type="domain" description="U-box" evidence="6">
    <location>
        <begin position="1"/>
        <end position="61"/>
    </location>
</feature>
<accession>B8LPL7</accession>
<evidence type="ECO:0000259" key="6">
    <source>
        <dbReference type="PROSITE" id="PS51698"/>
    </source>
</evidence>
<dbReference type="PROSITE" id="PS51698">
    <property type="entry name" value="U_BOX"/>
    <property type="match status" value="1"/>
</dbReference>
<reference evidence="7" key="1">
    <citation type="submission" date="2007-06" db="EMBL/GenBank/DDBJ databases">
        <title>Full length cDNA sequences from Sitka Spruce (Picea sitchensis).</title>
        <authorList>
            <person name="Ralph S.G."/>
            <person name="Chun H.E."/>
            <person name="Liao N."/>
            <person name="Ali J."/>
            <person name="Reid K."/>
            <person name="Kolosova N."/>
            <person name="Cooper N."/>
            <person name="Cullis C."/>
            <person name="Jancsik S."/>
            <person name="Moore R."/>
            <person name="Mayo M."/>
            <person name="Wagner S."/>
            <person name="Holt R.A."/>
            <person name="Jones S.J.M."/>
            <person name="Marra M.A."/>
            <person name="Ritland C.E."/>
            <person name="Ritland K."/>
            <person name="Bohlmann J."/>
        </authorList>
    </citation>
    <scope>NUCLEOTIDE SEQUENCE</scope>
    <source>
        <tissue evidence="7">Green portion of the leader tissue</tissue>
    </source>
</reference>
<dbReference type="InterPro" id="IPR058678">
    <property type="entry name" value="ARM_PUB"/>
</dbReference>
<keyword evidence="4" id="KW-0808">Transferase</keyword>
<dbReference type="SMART" id="SM00504">
    <property type="entry name" value="Ubox"/>
    <property type="match status" value="1"/>
</dbReference>
<comment type="catalytic activity">
    <reaction evidence="1">
        <text>S-ubiquitinyl-[E2 ubiquitin-conjugating enzyme]-L-cysteine + [acceptor protein]-L-lysine = [E2 ubiquitin-conjugating enzyme]-L-cysteine + N(6)-ubiquitinyl-[acceptor protein]-L-lysine.</text>
        <dbReference type="EC" id="2.3.2.27"/>
    </reaction>
</comment>
<dbReference type="Gene3D" id="3.30.40.10">
    <property type="entry name" value="Zinc/RING finger domain, C3HC4 (zinc finger)"/>
    <property type="match status" value="1"/>
</dbReference>
<evidence type="ECO:0000313" key="7">
    <source>
        <dbReference type="EMBL" id="ABR17597.1"/>
    </source>
</evidence>
<evidence type="ECO:0000256" key="3">
    <source>
        <dbReference type="ARBA" id="ARBA00012483"/>
    </source>
</evidence>
<dbReference type="EC" id="2.3.2.27" evidence="3"/>
<dbReference type="InterPro" id="IPR045210">
    <property type="entry name" value="RING-Ubox_PUB"/>
</dbReference>
<dbReference type="InterPro" id="IPR013083">
    <property type="entry name" value="Znf_RING/FYVE/PHD"/>
</dbReference>
<dbReference type="Gene3D" id="1.25.10.10">
    <property type="entry name" value="Leucine-rich Repeat Variant"/>
    <property type="match status" value="2"/>
</dbReference>
<keyword evidence="5" id="KW-0833">Ubl conjugation pathway</keyword>
<dbReference type="UniPathway" id="UPA00143"/>
<name>B8LPL7_PICSI</name>
<dbReference type="InterPro" id="IPR016024">
    <property type="entry name" value="ARM-type_fold"/>
</dbReference>
<evidence type="ECO:0000256" key="5">
    <source>
        <dbReference type="ARBA" id="ARBA00022786"/>
    </source>
</evidence>
<dbReference type="AlphaFoldDB" id="B8LPL7"/>
<dbReference type="EMBL" id="EF677795">
    <property type="protein sequence ID" value="ABR17597.1"/>
    <property type="molecule type" value="mRNA"/>
</dbReference>
<dbReference type="InterPro" id="IPR011989">
    <property type="entry name" value="ARM-like"/>
</dbReference>
<dbReference type="PANTHER" id="PTHR22849">
    <property type="entry name" value="WDSAM1 PROTEIN"/>
    <property type="match status" value="1"/>
</dbReference>
<dbReference type="PANTHER" id="PTHR22849:SF163">
    <property type="entry name" value="U-BOX DOMAIN-CONTAINING PROTEIN"/>
    <property type="match status" value="1"/>
</dbReference>
<dbReference type="GO" id="GO:0061630">
    <property type="term" value="F:ubiquitin protein ligase activity"/>
    <property type="evidence" value="ECO:0007669"/>
    <property type="project" value="UniProtKB-EC"/>
</dbReference>
<dbReference type="InterPro" id="IPR003613">
    <property type="entry name" value="Ubox_domain"/>
</dbReference>
<dbReference type="Pfam" id="PF25598">
    <property type="entry name" value="ARM_PUB"/>
    <property type="match status" value="1"/>
</dbReference>
<protein>
    <recommendedName>
        <fullName evidence="3">RING-type E3 ubiquitin transferase</fullName>
        <ecNumber evidence="3">2.3.2.27</ecNumber>
    </recommendedName>
</protein>
<evidence type="ECO:0000256" key="2">
    <source>
        <dbReference type="ARBA" id="ARBA00004906"/>
    </source>
</evidence>
<evidence type="ECO:0000256" key="4">
    <source>
        <dbReference type="ARBA" id="ARBA00022679"/>
    </source>
</evidence>